<dbReference type="GO" id="GO:0005737">
    <property type="term" value="C:cytoplasm"/>
    <property type="evidence" value="ECO:0007669"/>
    <property type="project" value="TreeGrafter"/>
</dbReference>
<dbReference type="Pfam" id="PF12937">
    <property type="entry name" value="F-box-like"/>
    <property type="match status" value="1"/>
</dbReference>
<dbReference type="PANTHER" id="PTHR12874:SF9">
    <property type="entry name" value="F-BOX ONLY PROTEIN 48"/>
    <property type="match status" value="1"/>
</dbReference>
<accession>A0A0D6QR07</accession>
<dbReference type="PANTHER" id="PTHR12874">
    <property type="entry name" value="F-BOX ONLY PROTEIN 48-RELATED"/>
    <property type="match status" value="1"/>
</dbReference>
<dbReference type="AlphaFoldDB" id="A0A0D6QR07"/>
<protein>
    <recommendedName>
        <fullName evidence="2">F-box domain-containing protein</fullName>
    </recommendedName>
</protein>
<reference evidence="3" key="1">
    <citation type="submission" date="2015-03" db="EMBL/GenBank/DDBJ databases">
        <title>A transcriptome of Araucaria cunninghamii, an australian fine timber species.</title>
        <authorList>
            <person name="Jing Yi C.J.Y."/>
            <person name="Yin San L.Y.S."/>
            <person name="Abdul Karim S.S."/>
            <person name="Wan Azmi N.N."/>
            <person name="Hercus R.R."/>
            <person name="Croft L.L."/>
        </authorList>
    </citation>
    <scope>NUCLEOTIDE SEQUENCE</scope>
    <source>
        <strain evidence="3">MI0301</strain>
        <tissue evidence="3">Leaf</tissue>
    </source>
</reference>
<dbReference type="SUPFAM" id="SSF81383">
    <property type="entry name" value="F-box domain"/>
    <property type="match status" value="1"/>
</dbReference>
<organism evidence="3">
    <name type="scientific">Araucaria cunninghamii</name>
    <name type="common">Hoop pine</name>
    <name type="synonym">Moreton Bay pine</name>
    <dbReference type="NCBI Taxonomy" id="56994"/>
    <lineage>
        <taxon>Eukaryota</taxon>
        <taxon>Viridiplantae</taxon>
        <taxon>Streptophyta</taxon>
        <taxon>Embryophyta</taxon>
        <taxon>Tracheophyta</taxon>
        <taxon>Spermatophyta</taxon>
        <taxon>Pinopsida</taxon>
        <taxon>Pinidae</taxon>
        <taxon>Conifers II</taxon>
        <taxon>Araucariales</taxon>
        <taxon>Araucariaceae</taxon>
        <taxon>Araucaria</taxon>
    </lineage>
</organism>
<dbReference type="PROSITE" id="PS50181">
    <property type="entry name" value="FBOX"/>
    <property type="match status" value="1"/>
</dbReference>
<dbReference type="InterPro" id="IPR001810">
    <property type="entry name" value="F-box_dom"/>
</dbReference>
<evidence type="ECO:0000256" key="1">
    <source>
        <dbReference type="ARBA" id="ARBA00022786"/>
    </source>
</evidence>
<evidence type="ECO:0000313" key="3">
    <source>
        <dbReference type="EMBL" id="JAG92937.1"/>
    </source>
</evidence>
<dbReference type="GO" id="GO:0019005">
    <property type="term" value="C:SCF ubiquitin ligase complex"/>
    <property type="evidence" value="ECO:0007669"/>
    <property type="project" value="TreeGrafter"/>
</dbReference>
<dbReference type="InterPro" id="IPR036047">
    <property type="entry name" value="F-box-like_dom_sf"/>
</dbReference>
<dbReference type="Gene3D" id="1.20.1280.50">
    <property type="match status" value="1"/>
</dbReference>
<dbReference type="EMBL" id="GCKF01061660">
    <property type="protein sequence ID" value="JAG92937.1"/>
    <property type="molecule type" value="Transcribed_RNA"/>
</dbReference>
<name>A0A0D6QR07_ARACU</name>
<feature type="domain" description="F-box" evidence="2">
    <location>
        <begin position="53"/>
        <end position="99"/>
    </location>
</feature>
<evidence type="ECO:0000259" key="2">
    <source>
        <dbReference type="PROSITE" id="PS50181"/>
    </source>
</evidence>
<dbReference type="GO" id="GO:0031146">
    <property type="term" value="P:SCF-dependent proteasomal ubiquitin-dependent protein catabolic process"/>
    <property type="evidence" value="ECO:0007669"/>
    <property type="project" value="TreeGrafter"/>
</dbReference>
<proteinExistence type="predicted"/>
<dbReference type="CDD" id="cd22151">
    <property type="entry name" value="F-box_AtGID2-like"/>
    <property type="match status" value="1"/>
</dbReference>
<dbReference type="Pfam" id="PF19270">
    <property type="entry name" value="FBO_C"/>
    <property type="match status" value="1"/>
</dbReference>
<dbReference type="InterPro" id="IPR045464">
    <property type="entry name" value="Hrt3/FBXO9_C"/>
</dbReference>
<dbReference type="SMART" id="SM00256">
    <property type="entry name" value="FBOX"/>
    <property type="match status" value="1"/>
</dbReference>
<sequence>MALLMHLETDDVGRRKSALYLNAHRPWLSLYGIRVRPVPAFGSLSNKPTPDPALIHQILPEELLFEVFARMTPYSLGRAACICRKWRNAVRTPSLWRNACINTWQRLGIEENFKILRTEYGGSWRKMWLHRPRLRFDGLYVSRNTYIRAGIAEWRTTNPVHVVCYYRYVRFLPNGKIFYKISSQKLKEVAKSMNRASKANSVFLGYYTMKNDQVESTIVYPGARHTVLRIRLRLRGTTIGANNRLDLLSLVTTGVSDELNADDEDVLGAIEGWREDETHNPDVPAVSHRRGLASLVFVPFEEVDTSDLNLPVDKMDYFVPG</sequence>
<keyword evidence="1" id="KW-0833">Ubl conjugation pathway</keyword>